<dbReference type="Gene3D" id="3.40.50.10770">
    <property type="entry name" value="Hypothetical protein VC1899 like domain (Restriction endonuclease-like)"/>
    <property type="match status" value="1"/>
</dbReference>
<reference evidence="2 3" key="1">
    <citation type="submission" date="2023-01" db="EMBL/GenBank/DDBJ databases">
        <title>Genomes from the Australian National Cyanobacteria Reference Collection.</title>
        <authorList>
            <person name="Willis A."/>
            <person name="Lee E.M.F."/>
        </authorList>
    </citation>
    <scope>NUCLEOTIDE SEQUENCE [LARGE SCALE GENOMIC DNA]</scope>
    <source>
        <strain evidence="2 3">CS-549</strain>
    </source>
</reference>
<dbReference type="EMBL" id="JAQMTI010000023">
    <property type="protein sequence ID" value="MDB9440063.1"/>
    <property type="molecule type" value="Genomic_DNA"/>
</dbReference>
<name>A0ABT4ZMN1_9CYAN</name>
<accession>A0ABT4ZMN1</accession>
<evidence type="ECO:0000259" key="1">
    <source>
        <dbReference type="Pfam" id="PF09651"/>
    </source>
</evidence>
<feature type="domain" description="CRISPR system ring nuclease SSO1393-like" evidence="1">
    <location>
        <begin position="68"/>
        <end position="201"/>
    </location>
</feature>
<dbReference type="CDD" id="cd09742">
    <property type="entry name" value="Csm6_III-A"/>
    <property type="match status" value="1"/>
</dbReference>
<protein>
    <submittedName>
        <fullName evidence="2">CRISPR-associated protein</fullName>
    </submittedName>
</protein>
<evidence type="ECO:0000313" key="2">
    <source>
        <dbReference type="EMBL" id="MDB9440063.1"/>
    </source>
</evidence>
<evidence type="ECO:0000313" key="3">
    <source>
        <dbReference type="Proteomes" id="UP001211711"/>
    </source>
</evidence>
<organism evidence="2 3">
    <name type="scientific">Sphaerospermopsis kisseleviana CS-549</name>
    <dbReference type="NCBI Taxonomy" id="3021783"/>
    <lineage>
        <taxon>Bacteria</taxon>
        <taxon>Bacillati</taxon>
        <taxon>Cyanobacteriota</taxon>
        <taxon>Cyanophyceae</taxon>
        <taxon>Nostocales</taxon>
        <taxon>Aphanizomenonaceae</taxon>
        <taxon>Sphaerospermopsis</taxon>
        <taxon>Sphaerospermopsis kisseleviana</taxon>
    </lineage>
</organism>
<dbReference type="Pfam" id="PF09651">
    <property type="entry name" value="Cas_APE2256"/>
    <property type="match status" value="1"/>
</dbReference>
<keyword evidence="3" id="KW-1185">Reference proteome</keyword>
<dbReference type="Gene3D" id="1.10.196.30">
    <property type="match status" value="1"/>
</dbReference>
<dbReference type="Proteomes" id="UP001211711">
    <property type="component" value="Unassembled WGS sequence"/>
</dbReference>
<dbReference type="InterPro" id="IPR013442">
    <property type="entry name" value="SSO1393-like"/>
</dbReference>
<comment type="caution">
    <text evidence="2">The sequence shown here is derived from an EMBL/GenBank/DDBJ whole genome shotgun (WGS) entry which is preliminary data.</text>
</comment>
<sequence length="376" mass="43427">MNTKPTIIISPCGTSLLTNGTDENLRKLLNKTTNLQEKELSQEQKEIISKHINERKILLQNSGINEAKKLSAELNGIITYYAGSLKGEHILLATDTYLGNTTANMVAEWLQQQKLKAIPKNIKNLSTKDIESFRIALSEIVQWCDEVLELQYARPHWNVVFNLTGGFKSVNGFLQAVAMFYADESIYIFESGSQLLKIPRLPIQLDPEGFIEKNLSAFRRMEILSQELYAEECHEIPETLTEQIDDRVSLSEWGKLLWKKCYKQYYQKHLLPPVSKKLNYSERFIQDASNLSKDRLLIINERIDQLSKYLESLDSDKEVYNPSSLDFKPLRGRPFKSKFSPEPTHECDAWSDRDAKRLYGHFEGNNYWIDILGDHL</sequence>
<dbReference type="RefSeq" id="WP_096569534.1">
    <property type="nucleotide sequence ID" value="NZ_JAQMTI010000023.1"/>
</dbReference>
<gene>
    <name evidence="2" type="ORF">PN497_01535</name>
</gene>
<proteinExistence type="predicted"/>
<dbReference type="NCBIfam" id="TIGR02619">
    <property type="entry name" value="putative CRISPR-associated protein, APE2256 family"/>
    <property type="match status" value="1"/>
</dbReference>